<organism evidence="2 3">
    <name type="scientific">Candidatus Methanoperedens nitratireducens</name>
    <dbReference type="NCBI Taxonomy" id="1392998"/>
    <lineage>
        <taxon>Archaea</taxon>
        <taxon>Methanobacteriati</taxon>
        <taxon>Methanobacteriota</taxon>
        <taxon>Stenosarchaea group</taxon>
        <taxon>Methanomicrobia</taxon>
        <taxon>Methanosarcinales</taxon>
        <taxon>ANME-2 cluster</taxon>
        <taxon>Candidatus Methanoperedentaceae</taxon>
        <taxon>Candidatus Methanoperedens</taxon>
    </lineage>
</organism>
<accession>A0A062V4V8</accession>
<dbReference type="EMBL" id="JMIY01000002">
    <property type="protein sequence ID" value="KCZ72357.1"/>
    <property type="molecule type" value="Genomic_DNA"/>
</dbReference>
<dbReference type="InterPro" id="IPR036237">
    <property type="entry name" value="Xyl_isomerase-like_sf"/>
</dbReference>
<dbReference type="SUPFAM" id="SSF51658">
    <property type="entry name" value="Xylose isomerase-like"/>
    <property type="match status" value="1"/>
</dbReference>
<comment type="caution">
    <text evidence="2">The sequence shown here is derived from an EMBL/GenBank/DDBJ whole genome shotgun (WGS) entry which is preliminary data.</text>
</comment>
<dbReference type="Gene3D" id="3.20.20.150">
    <property type="entry name" value="Divalent-metal-dependent TIM barrel enzymes"/>
    <property type="match status" value="1"/>
</dbReference>
<evidence type="ECO:0000259" key="1">
    <source>
        <dbReference type="Pfam" id="PF01261"/>
    </source>
</evidence>
<evidence type="ECO:0000313" key="3">
    <source>
        <dbReference type="Proteomes" id="UP000027153"/>
    </source>
</evidence>
<gene>
    <name evidence="2" type="ORF">ANME2D_00784</name>
</gene>
<keyword evidence="3" id="KW-1185">Reference proteome</keyword>
<dbReference type="AlphaFoldDB" id="A0A062V4V8"/>
<reference evidence="2 3" key="1">
    <citation type="journal article" date="2013" name="Nature">
        <title>Anaerobic oxidation of methane coupled to nitrate reduction in a novel archaeal lineage.</title>
        <authorList>
            <person name="Haroon M.F."/>
            <person name="Hu S."/>
            <person name="Shi Y."/>
            <person name="Imelfort M."/>
            <person name="Keller J."/>
            <person name="Hugenholtz P."/>
            <person name="Yuan Z."/>
            <person name="Tyson G.W."/>
        </authorList>
    </citation>
    <scope>NUCLEOTIDE SEQUENCE [LARGE SCALE GENOMIC DNA]</scope>
    <source>
        <strain evidence="2 3">ANME-2d</strain>
    </source>
</reference>
<dbReference type="PATRIC" id="fig|1392998.3.peg.799"/>
<feature type="domain" description="Xylose isomerase-like TIM barrel" evidence="1">
    <location>
        <begin position="22"/>
        <end position="265"/>
    </location>
</feature>
<dbReference type="GO" id="GO:0016853">
    <property type="term" value="F:isomerase activity"/>
    <property type="evidence" value="ECO:0007669"/>
    <property type="project" value="UniProtKB-KW"/>
</dbReference>
<proteinExistence type="predicted"/>
<name>A0A062V4V8_9EURY</name>
<evidence type="ECO:0000313" key="2">
    <source>
        <dbReference type="EMBL" id="KCZ72357.1"/>
    </source>
</evidence>
<dbReference type="InterPro" id="IPR013022">
    <property type="entry name" value="Xyl_isomerase-like_TIM-brl"/>
</dbReference>
<protein>
    <submittedName>
        <fullName evidence="2">Sugar phosphate isomerase/epimerase</fullName>
    </submittedName>
</protein>
<dbReference type="PANTHER" id="PTHR12110:SF21">
    <property type="entry name" value="XYLOSE ISOMERASE-LIKE TIM BARREL DOMAIN-CONTAINING PROTEIN"/>
    <property type="match status" value="1"/>
</dbReference>
<dbReference type="OrthoDB" id="59344at2157"/>
<dbReference type="PANTHER" id="PTHR12110">
    <property type="entry name" value="HYDROXYPYRUVATE ISOMERASE"/>
    <property type="match status" value="1"/>
</dbReference>
<dbReference type="Proteomes" id="UP000027153">
    <property type="component" value="Unassembled WGS sequence"/>
</dbReference>
<sequence length="274" mass="31728">MGTRISCASLFLWEYSIYDIVDILLEAGIGSIEFWVETPHFWMNRNDETSQMMLEEAISIMPDGCTLHAPILDLNPASYNDYVYEATIKETLWSLELAQRIMARVVTIHPGKRTVKRTPTSEDWDKFLRYLKICKDKADSLNLNLSLENSMPYISSMCSSPDEMKEVLDKFPGLFFTLDIVHALNKSHENAMSFIKELNHRMINIHAGAPHDGKVHYPVHRMRNIDKVLEALQDCGYNGDLTIEIDDKAYSMPMSREDKIRELIEEREYLESRL</sequence>
<dbReference type="InterPro" id="IPR050312">
    <property type="entry name" value="IolE/XylAMocC-like"/>
</dbReference>
<dbReference type="Pfam" id="PF01261">
    <property type="entry name" value="AP_endonuc_2"/>
    <property type="match status" value="1"/>
</dbReference>
<dbReference type="RefSeq" id="WP_048089287.1">
    <property type="nucleotide sequence ID" value="NZ_JMIY01000002.1"/>
</dbReference>
<keyword evidence="2" id="KW-0413">Isomerase</keyword>